<evidence type="ECO:0000313" key="2">
    <source>
        <dbReference type="EMBL" id="MBS3652126.1"/>
    </source>
</evidence>
<dbReference type="Gene3D" id="1.10.1200.10">
    <property type="entry name" value="ACP-like"/>
    <property type="match status" value="1"/>
</dbReference>
<proteinExistence type="predicted"/>
<dbReference type="InterPro" id="IPR036736">
    <property type="entry name" value="ACP-like_sf"/>
</dbReference>
<comment type="caution">
    <text evidence="2">The sequence shown here is derived from an EMBL/GenBank/DDBJ whole genome shotgun (WGS) entry which is preliminary data.</text>
</comment>
<dbReference type="AlphaFoldDB" id="A0A942E297"/>
<organism evidence="2 3">
    <name type="scientific">Pseudaminobacter soli</name>
    <name type="common">ex Zhang et al. 2022</name>
    <dbReference type="NCBI Taxonomy" id="2831468"/>
    <lineage>
        <taxon>Bacteria</taxon>
        <taxon>Pseudomonadati</taxon>
        <taxon>Pseudomonadota</taxon>
        <taxon>Alphaproteobacteria</taxon>
        <taxon>Hyphomicrobiales</taxon>
        <taxon>Phyllobacteriaceae</taxon>
        <taxon>Pseudaminobacter</taxon>
    </lineage>
</organism>
<feature type="domain" description="Carrier" evidence="1">
    <location>
        <begin position="6"/>
        <end position="85"/>
    </location>
</feature>
<dbReference type="RefSeq" id="WP_188257684.1">
    <property type="nucleotide sequence ID" value="NZ_JABVCF010000020.1"/>
</dbReference>
<accession>A0A942E297</accession>
<dbReference type="EMBL" id="JAGWCR010000020">
    <property type="protein sequence ID" value="MBS3652126.1"/>
    <property type="molecule type" value="Genomic_DNA"/>
</dbReference>
<evidence type="ECO:0000313" key="3">
    <source>
        <dbReference type="Proteomes" id="UP000680348"/>
    </source>
</evidence>
<dbReference type="InterPro" id="IPR009081">
    <property type="entry name" value="PP-bd_ACP"/>
</dbReference>
<gene>
    <name evidence="2" type="ORF">KEU06_26360</name>
</gene>
<reference evidence="2" key="1">
    <citation type="submission" date="2021-04" db="EMBL/GenBank/DDBJ databases">
        <title>Pseudaminobacter soli sp. nov., isolated from paddy soil contaminated by heavy metals.</title>
        <authorList>
            <person name="Zhang K."/>
        </authorList>
    </citation>
    <scope>NUCLEOTIDE SEQUENCE</scope>
    <source>
        <strain evidence="2">19-2017</strain>
    </source>
</reference>
<dbReference type="PROSITE" id="PS50075">
    <property type="entry name" value="CARRIER"/>
    <property type="match status" value="1"/>
</dbReference>
<name>A0A942E297_9HYPH</name>
<protein>
    <recommendedName>
        <fullName evidence="1">Carrier domain-containing protein</fullName>
    </recommendedName>
</protein>
<keyword evidence="3" id="KW-1185">Reference proteome</keyword>
<dbReference type="Pfam" id="PF00550">
    <property type="entry name" value="PP-binding"/>
    <property type="match status" value="1"/>
</dbReference>
<sequence length="97" mass="10403">MGMNASGIAEKLEQFLCVSFGIAEDDPGFNRSVDLFMAGYVDSVGVIETLAYITEVFGVEVPDEALLSETFSTIDGMAQVVAGLMPMEASAKWDVQK</sequence>
<dbReference type="Proteomes" id="UP000680348">
    <property type="component" value="Unassembled WGS sequence"/>
</dbReference>
<dbReference type="SUPFAM" id="SSF47336">
    <property type="entry name" value="ACP-like"/>
    <property type="match status" value="1"/>
</dbReference>
<evidence type="ECO:0000259" key="1">
    <source>
        <dbReference type="PROSITE" id="PS50075"/>
    </source>
</evidence>